<reference evidence="2 3" key="1">
    <citation type="submission" date="2019-05" db="EMBL/GenBank/DDBJ databases">
        <title>Another draft genome of Portunus trituberculatus and its Hox gene families provides insights of decapod evolution.</title>
        <authorList>
            <person name="Jeong J.-H."/>
            <person name="Song I."/>
            <person name="Kim S."/>
            <person name="Choi T."/>
            <person name="Kim D."/>
            <person name="Ryu S."/>
            <person name="Kim W."/>
        </authorList>
    </citation>
    <scope>NUCLEOTIDE SEQUENCE [LARGE SCALE GENOMIC DNA]</scope>
    <source>
        <tissue evidence="2">Muscle</tissue>
    </source>
</reference>
<dbReference type="Proteomes" id="UP000324222">
    <property type="component" value="Unassembled WGS sequence"/>
</dbReference>
<feature type="region of interest" description="Disordered" evidence="1">
    <location>
        <begin position="24"/>
        <end position="54"/>
    </location>
</feature>
<comment type="caution">
    <text evidence="2">The sequence shown here is derived from an EMBL/GenBank/DDBJ whole genome shotgun (WGS) entry which is preliminary data.</text>
</comment>
<organism evidence="2 3">
    <name type="scientific">Portunus trituberculatus</name>
    <name type="common">Swimming crab</name>
    <name type="synonym">Neptunus trituberculatus</name>
    <dbReference type="NCBI Taxonomy" id="210409"/>
    <lineage>
        <taxon>Eukaryota</taxon>
        <taxon>Metazoa</taxon>
        <taxon>Ecdysozoa</taxon>
        <taxon>Arthropoda</taxon>
        <taxon>Crustacea</taxon>
        <taxon>Multicrustacea</taxon>
        <taxon>Malacostraca</taxon>
        <taxon>Eumalacostraca</taxon>
        <taxon>Eucarida</taxon>
        <taxon>Decapoda</taxon>
        <taxon>Pleocyemata</taxon>
        <taxon>Brachyura</taxon>
        <taxon>Eubrachyura</taxon>
        <taxon>Portunoidea</taxon>
        <taxon>Portunidae</taxon>
        <taxon>Portuninae</taxon>
        <taxon>Portunus</taxon>
    </lineage>
</organism>
<sequence>MPLTPRHTTKQPPVSMATCQQARVAAGPSTHLHKHTTGSAAGQTGKRAGPISAPTYLREIKER</sequence>
<accession>A0A5B7HWN4</accession>
<evidence type="ECO:0000313" key="2">
    <source>
        <dbReference type="EMBL" id="MPC73637.1"/>
    </source>
</evidence>
<name>A0A5B7HWN4_PORTR</name>
<proteinExistence type="predicted"/>
<dbReference type="AlphaFoldDB" id="A0A5B7HWN4"/>
<evidence type="ECO:0000313" key="3">
    <source>
        <dbReference type="Proteomes" id="UP000324222"/>
    </source>
</evidence>
<gene>
    <name evidence="2" type="ORF">E2C01_067973</name>
</gene>
<dbReference type="EMBL" id="VSRR010037201">
    <property type="protein sequence ID" value="MPC73637.1"/>
    <property type="molecule type" value="Genomic_DNA"/>
</dbReference>
<keyword evidence="3" id="KW-1185">Reference proteome</keyword>
<protein>
    <submittedName>
        <fullName evidence="2">Uncharacterized protein</fullName>
    </submittedName>
</protein>
<evidence type="ECO:0000256" key="1">
    <source>
        <dbReference type="SAM" id="MobiDB-lite"/>
    </source>
</evidence>